<organism evidence="3 4">
    <name type="scientific">Sinisalibacter lacisalsi</name>
    <dbReference type="NCBI Taxonomy" id="1526570"/>
    <lineage>
        <taxon>Bacteria</taxon>
        <taxon>Pseudomonadati</taxon>
        <taxon>Pseudomonadota</taxon>
        <taxon>Alphaproteobacteria</taxon>
        <taxon>Rhodobacterales</taxon>
        <taxon>Roseobacteraceae</taxon>
        <taxon>Sinisalibacter</taxon>
    </lineage>
</organism>
<dbReference type="InterPro" id="IPR011009">
    <property type="entry name" value="Kinase-like_dom_sf"/>
</dbReference>
<dbReference type="GO" id="GO:0016301">
    <property type="term" value="F:kinase activity"/>
    <property type="evidence" value="ECO:0007669"/>
    <property type="project" value="UniProtKB-KW"/>
</dbReference>
<evidence type="ECO:0000313" key="4">
    <source>
        <dbReference type="Proteomes" id="UP000617355"/>
    </source>
</evidence>
<proteinExistence type="inferred from homology"/>
<comment type="similarity">
    <text evidence="1">Belongs to the pseudomonas-type ThrB family.</text>
</comment>
<keyword evidence="3" id="KW-0808">Transferase</keyword>
<keyword evidence="3" id="KW-0418">Kinase</keyword>
<dbReference type="InterPro" id="IPR050249">
    <property type="entry name" value="Pseudomonas-type_ThrB"/>
</dbReference>
<protein>
    <submittedName>
        <fullName evidence="3">Homoserine kinase</fullName>
    </submittedName>
</protein>
<feature type="domain" description="Aminoglycoside phosphotransferase" evidence="2">
    <location>
        <begin position="18"/>
        <end position="257"/>
    </location>
</feature>
<evidence type="ECO:0000256" key="1">
    <source>
        <dbReference type="ARBA" id="ARBA00038240"/>
    </source>
</evidence>
<accession>A0ABQ1QNB3</accession>
<name>A0ABQ1QNB3_9RHOB</name>
<dbReference type="EMBL" id="BMGI01000003">
    <property type="protein sequence ID" value="GGD36380.1"/>
    <property type="molecule type" value="Genomic_DNA"/>
</dbReference>
<dbReference type="InterPro" id="IPR002575">
    <property type="entry name" value="Aminoglycoside_PTrfase"/>
</dbReference>
<reference evidence="4" key="1">
    <citation type="journal article" date="2019" name="Int. J. Syst. Evol. Microbiol.">
        <title>The Global Catalogue of Microorganisms (GCM) 10K type strain sequencing project: providing services to taxonomists for standard genome sequencing and annotation.</title>
        <authorList>
            <consortium name="The Broad Institute Genomics Platform"/>
            <consortium name="The Broad Institute Genome Sequencing Center for Infectious Disease"/>
            <person name="Wu L."/>
            <person name="Ma J."/>
        </authorList>
    </citation>
    <scope>NUCLEOTIDE SEQUENCE [LARGE SCALE GENOMIC DNA]</scope>
    <source>
        <strain evidence="4">CGMCC 1.12922</strain>
    </source>
</reference>
<dbReference type="PANTHER" id="PTHR21064">
    <property type="entry name" value="AMINOGLYCOSIDE PHOSPHOTRANSFERASE DOMAIN-CONTAINING PROTEIN-RELATED"/>
    <property type="match status" value="1"/>
</dbReference>
<evidence type="ECO:0000313" key="3">
    <source>
        <dbReference type="EMBL" id="GGD36380.1"/>
    </source>
</evidence>
<dbReference type="SUPFAM" id="SSF56112">
    <property type="entry name" value="Protein kinase-like (PK-like)"/>
    <property type="match status" value="1"/>
</dbReference>
<dbReference type="Gene3D" id="3.90.1200.10">
    <property type="match status" value="1"/>
</dbReference>
<dbReference type="PANTHER" id="PTHR21064:SF6">
    <property type="entry name" value="AMINOGLYCOSIDE PHOSPHOTRANSFERASE DOMAIN-CONTAINING PROTEIN"/>
    <property type="match status" value="1"/>
</dbReference>
<gene>
    <name evidence="3" type="ORF">GCM10011358_20250</name>
</gene>
<dbReference type="Proteomes" id="UP000617355">
    <property type="component" value="Unassembled WGS sequence"/>
</dbReference>
<comment type="caution">
    <text evidence="3">The sequence shown here is derived from an EMBL/GenBank/DDBJ whole genome shotgun (WGS) entry which is preliminary data.</text>
</comment>
<sequence>MSEIDEALGLFGGRAARLVSERENAVYAADLPGGRAAVRLHRPGYQTPEAIRSELDWMRALASAGVAVPAPLAGPVVLSTGRVATAVAWMEGAPLGEGGEPLAGDPVTQQARFRAVGRAVADLHNASDGLDLGAGFTRHAWNIDGLLGAAPLWGRFWESPALDAEERALVDAARAKAHGMLGAFATSGGDYGLIHADVLRENVLMRADAAMLIDFDDAGWGFRLYDLATFMTQNEDEPNAEALRDAALQGYREARPLSTEDEDLLPMFVMLRRFASMGWIVPRAAPGDPKVRAYAAKAVTAARAFMANA</sequence>
<dbReference type="RefSeq" id="WP_188527536.1">
    <property type="nucleotide sequence ID" value="NZ_BMGI01000003.1"/>
</dbReference>
<dbReference type="Pfam" id="PF01636">
    <property type="entry name" value="APH"/>
    <property type="match status" value="1"/>
</dbReference>
<evidence type="ECO:0000259" key="2">
    <source>
        <dbReference type="Pfam" id="PF01636"/>
    </source>
</evidence>
<keyword evidence="4" id="KW-1185">Reference proteome</keyword>